<evidence type="ECO:0000256" key="1">
    <source>
        <dbReference type="SAM" id="Phobius"/>
    </source>
</evidence>
<feature type="transmembrane region" description="Helical" evidence="1">
    <location>
        <begin position="32"/>
        <end position="55"/>
    </location>
</feature>
<dbReference type="AlphaFoldDB" id="A0A1F8EUD1"/>
<comment type="caution">
    <text evidence="2">The sequence shown here is derived from an EMBL/GenBank/DDBJ whole genome shotgun (WGS) entry which is preliminary data.</text>
</comment>
<keyword evidence="1" id="KW-0472">Membrane</keyword>
<evidence type="ECO:0000313" key="2">
    <source>
        <dbReference type="EMBL" id="OGN04482.1"/>
    </source>
</evidence>
<keyword evidence="1" id="KW-0812">Transmembrane</keyword>
<dbReference type="Proteomes" id="UP000177507">
    <property type="component" value="Unassembled WGS sequence"/>
</dbReference>
<keyword evidence="1" id="KW-1133">Transmembrane helix</keyword>
<organism evidence="2 3">
    <name type="scientific">Candidatus Yanofskybacteria bacterium RIFCSPHIGHO2_01_FULL_44_17</name>
    <dbReference type="NCBI Taxonomy" id="1802668"/>
    <lineage>
        <taxon>Bacteria</taxon>
        <taxon>Candidatus Yanofskyibacteriota</taxon>
    </lineage>
</organism>
<dbReference type="EMBL" id="MGJI01000020">
    <property type="protein sequence ID" value="OGN04482.1"/>
    <property type="molecule type" value="Genomic_DNA"/>
</dbReference>
<feature type="transmembrane region" description="Helical" evidence="1">
    <location>
        <begin position="7"/>
        <end position="26"/>
    </location>
</feature>
<reference evidence="2 3" key="1">
    <citation type="journal article" date="2016" name="Nat. Commun.">
        <title>Thousands of microbial genomes shed light on interconnected biogeochemical processes in an aquifer system.</title>
        <authorList>
            <person name="Anantharaman K."/>
            <person name="Brown C.T."/>
            <person name="Hug L.A."/>
            <person name="Sharon I."/>
            <person name="Castelle C.J."/>
            <person name="Probst A.J."/>
            <person name="Thomas B.C."/>
            <person name="Singh A."/>
            <person name="Wilkins M.J."/>
            <person name="Karaoz U."/>
            <person name="Brodie E.L."/>
            <person name="Williams K.H."/>
            <person name="Hubbard S.S."/>
            <person name="Banfield J.F."/>
        </authorList>
    </citation>
    <scope>NUCLEOTIDE SEQUENCE [LARGE SCALE GENOMIC DNA]</scope>
</reference>
<protein>
    <submittedName>
        <fullName evidence="2">Uncharacterized protein</fullName>
    </submittedName>
</protein>
<sequence length="187" mass="21748">MKWHWQYAGAIALYALNVDWIIMPKLKLLGLAGWWLFTITSILAVLELYLGYLFWNWFRRIAVQEFARHAAQSEVVQEAIEMGSEIKKDLKKADLWDKIKNRIINYFFTTFKKSTDENSRFMKWLKRGGSIGMFICGINPEPGTRTIGAIFCGTTGWRRGLYPLALGNILRVAYMVGLWDILFKILQ</sequence>
<name>A0A1F8EUD1_9BACT</name>
<proteinExistence type="predicted"/>
<evidence type="ECO:0000313" key="3">
    <source>
        <dbReference type="Proteomes" id="UP000177507"/>
    </source>
</evidence>
<accession>A0A1F8EUD1</accession>
<gene>
    <name evidence="2" type="ORF">A2831_02915</name>
</gene>